<organism evidence="8 9">
    <name type="scientific">Glarea lozoyensis (strain ATCC 20868 / MF5171)</name>
    <dbReference type="NCBI Taxonomy" id="1116229"/>
    <lineage>
        <taxon>Eukaryota</taxon>
        <taxon>Fungi</taxon>
        <taxon>Dikarya</taxon>
        <taxon>Ascomycota</taxon>
        <taxon>Pezizomycotina</taxon>
        <taxon>Leotiomycetes</taxon>
        <taxon>Helotiales</taxon>
        <taxon>Helotiaceae</taxon>
        <taxon>Glarea</taxon>
    </lineage>
</organism>
<evidence type="ECO:0000256" key="5">
    <source>
        <dbReference type="SAM" id="MobiDB-lite"/>
    </source>
</evidence>
<proteinExistence type="inferred from homology"/>
<feature type="domain" description="Peptidase S8/S53" evidence="7">
    <location>
        <begin position="264"/>
        <end position="452"/>
    </location>
</feature>
<evidence type="ECO:0000313" key="8">
    <source>
        <dbReference type="EMBL" id="EPE25367.1"/>
    </source>
</evidence>
<reference evidence="8 9" key="1">
    <citation type="journal article" date="2013" name="BMC Genomics">
        <title>Genomics-driven discovery of the pneumocandin biosynthetic gene cluster in the fungus Glarea lozoyensis.</title>
        <authorList>
            <person name="Chen L."/>
            <person name="Yue Q."/>
            <person name="Zhang X."/>
            <person name="Xiang M."/>
            <person name="Wang C."/>
            <person name="Li S."/>
            <person name="Che Y."/>
            <person name="Ortiz-Lopez F.J."/>
            <person name="Bills G.F."/>
            <person name="Liu X."/>
            <person name="An Z."/>
        </authorList>
    </citation>
    <scope>NUCLEOTIDE SEQUENCE [LARGE SCALE GENOMIC DNA]</scope>
    <source>
        <strain evidence="9">ATCC 20868 / MF5171</strain>
    </source>
</reference>
<keyword evidence="9" id="KW-1185">Reference proteome</keyword>
<dbReference type="GeneID" id="19460337"/>
<dbReference type="OrthoDB" id="1896086at2759"/>
<evidence type="ECO:0000256" key="4">
    <source>
        <dbReference type="ARBA" id="ARBA00022825"/>
    </source>
</evidence>
<feature type="region of interest" description="Disordered" evidence="5">
    <location>
        <begin position="495"/>
        <end position="518"/>
    </location>
</feature>
<keyword evidence="2" id="KW-0645">Protease</keyword>
<dbReference type="Proteomes" id="UP000016922">
    <property type="component" value="Unassembled WGS sequence"/>
</dbReference>
<keyword evidence="4" id="KW-0720">Serine protease</keyword>
<sequence length="650" mass="70655">MHILRSLVPGLYLVSSIIAVKIPLSTRDAAPNENIGEENSLPQLKPESGVASWESSLTPSQYDEAARQALAKRQETPAEVQRYAVVPRDGKDSSGTTQTEQLLQKLVGSENVNKAFVWKEAVQWWACNMTSEQVDEAGKYEGVRSIERIAKSAPMHSIPPHTARTAPILDKYPASKLKRDASLLSQNDAVAELIAVSQPSTIPDIKKLKHYVHDSDSGKNSFIYHIGAGVNYKKHANEFSNLVPDDQHLQISRIKDWGLPPWVDHSLDMHSTCTANKAVGTNYGASKHAKLVVVKMFLQESDEIIEALAEVAQDIRARPERRKKSVVTMSMGLTERNPFWGDKLSEVIRDLFKLDVPVIVPAGNEAGDPNRQHVDSYPALFSNFNFPLVVVGSADYDGSRSPFSQAGPHLTVHAVGNGVTCLPNDDSTPVSDRKGTSFAAPVVAAQAANLLSYDTVPFDTSDGDLVANLWSYLQSPASSWARVPGVSMIWNGVQENNNPAEAAPPPSPPPPPPPPVQQCNGVASKKYVTRDTVAKNVLEFCSMAIKQGGPDPNSGSIGREFNTDTVEQLTIYLDIPPGSPMPSEEDCKTHLLSLVDNCDGNDPQNPKNYKAGGSLTIGTNVYHITPIRAHKPMPEDVKVALTACQFLGIC</sequence>
<accession>S3CFU0</accession>
<feature type="region of interest" description="Disordered" evidence="5">
    <location>
        <begin position="29"/>
        <end position="55"/>
    </location>
</feature>
<evidence type="ECO:0000256" key="3">
    <source>
        <dbReference type="ARBA" id="ARBA00022801"/>
    </source>
</evidence>
<dbReference type="Pfam" id="PF00082">
    <property type="entry name" value="Peptidase_S8"/>
    <property type="match status" value="1"/>
</dbReference>
<evidence type="ECO:0000256" key="2">
    <source>
        <dbReference type="ARBA" id="ARBA00022670"/>
    </source>
</evidence>
<evidence type="ECO:0000259" key="7">
    <source>
        <dbReference type="Pfam" id="PF00082"/>
    </source>
</evidence>
<dbReference type="PROSITE" id="PS00138">
    <property type="entry name" value="SUBTILASE_SER"/>
    <property type="match status" value="1"/>
</dbReference>
<comment type="similarity">
    <text evidence="1">Belongs to the peptidase S8 family.</text>
</comment>
<dbReference type="InterPro" id="IPR036852">
    <property type="entry name" value="Peptidase_S8/S53_dom_sf"/>
</dbReference>
<dbReference type="AlphaFoldDB" id="S3CFU0"/>
<dbReference type="InterPro" id="IPR050131">
    <property type="entry name" value="Peptidase_S8_subtilisin-like"/>
</dbReference>
<dbReference type="GO" id="GO:0006508">
    <property type="term" value="P:proteolysis"/>
    <property type="evidence" value="ECO:0007669"/>
    <property type="project" value="UniProtKB-KW"/>
</dbReference>
<dbReference type="GO" id="GO:0004252">
    <property type="term" value="F:serine-type endopeptidase activity"/>
    <property type="evidence" value="ECO:0007669"/>
    <property type="project" value="InterPro"/>
</dbReference>
<evidence type="ECO:0000256" key="1">
    <source>
        <dbReference type="ARBA" id="ARBA00011073"/>
    </source>
</evidence>
<dbReference type="Pfam" id="PF18647">
    <property type="entry name" value="Fungal_lectin_2"/>
    <property type="match status" value="1"/>
</dbReference>
<dbReference type="PANTHER" id="PTHR43806:SF66">
    <property type="entry name" value="SERIN ENDOPEPTIDASE"/>
    <property type="match status" value="1"/>
</dbReference>
<feature type="compositionally biased region" description="Pro residues" evidence="5">
    <location>
        <begin position="502"/>
        <end position="516"/>
    </location>
</feature>
<evidence type="ECO:0000313" key="9">
    <source>
        <dbReference type="Proteomes" id="UP000016922"/>
    </source>
</evidence>
<dbReference type="RefSeq" id="XP_008086686.1">
    <property type="nucleotide sequence ID" value="XM_008088495.1"/>
</dbReference>
<name>S3CFU0_GLAL2</name>
<feature type="signal peptide" evidence="6">
    <location>
        <begin position="1"/>
        <end position="19"/>
    </location>
</feature>
<keyword evidence="6" id="KW-0732">Signal</keyword>
<dbReference type="KEGG" id="glz:GLAREA_01279"/>
<evidence type="ECO:0000256" key="6">
    <source>
        <dbReference type="SAM" id="SignalP"/>
    </source>
</evidence>
<feature type="chain" id="PRO_5004507171" evidence="6">
    <location>
        <begin position="20"/>
        <end position="650"/>
    </location>
</feature>
<dbReference type="PANTHER" id="PTHR43806">
    <property type="entry name" value="PEPTIDASE S8"/>
    <property type="match status" value="1"/>
</dbReference>
<dbReference type="HOGENOM" id="CLU_018450_0_0_1"/>
<dbReference type="InterPro" id="IPR000209">
    <property type="entry name" value="Peptidase_S8/S53_dom"/>
</dbReference>
<dbReference type="EMBL" id="KE145371">
    <property type="protein sequence ID" value="EPE25367.1"/>
    <property type="molecule type" value="Genomic_DNA"/>
</dbReference>
<protein>
    <submittedName>
        <fullName evidence="8">Subtilisin-like protein</fullName>
    </submittedName>
</protein>
<gene>
    <name evidence="8" type="ORF">GLAREA_01279</name>
</gene>
<dbReference type="OMA" id="CTANKAV"/>
<dbReference type="InterPro" id="IPR023828">
    <property type="entry name" value="Peptidase_S8_Ser-AS"/>
</dbReference>
<dbReference type="eggNOG" id="ENOG502R9JX">
    <property type="taxonomic scope" value="Eukaryota"/>
</dbReference>
<dbReference type="Gene3D" id="3.40.50.200">
    <property type="entry name" value="Peptidase S8/S53 domain"/>
    <property type="match status" value="1"/>
</dbReference>
<dbReference type="SUPFAM" id="SSF52743">
    <property type="entry name" value="Subtilisin-like"/>
    <property type="match status" value="1"/>
</dbReference>
<keyword evidence="3" id="KW-0378">Hydrolase</keyword>